<feature type="domain" description="HTH lacI-type" evidence="4">
    <location>
        <begin position="2"/>
        <end position="57"/>
    </location>
</feature>
<organism evidence="5 6">
    <name type="scientific">Pseudarthrobacter siccitolerans</name>
    <dbReference type="NCBI Taxonomy" id="861266"/>
    <lineage>
        <taxon>Bacteria</taxon>
        <taxon>Bacillati</taxon>
        <taxon>Actinomycetota</taxon>
        <taxon>Actinomycetes</taxon>
        <taxon>Micrococcales</taxon>
        <taxon>Micrococcaceae</taxon>
        <taxon>Pseudarthrobacter</taxon>
    </lineage>
</organism>
<keyword evidence="6" id="KW-1185">Reference proteome</keyword>
<dbReference type="SMART" id="SM00354">
    <property type="entry name" value="HTH_LACI"/>
    <property type="match status" value="1"/>
</dbReference>
<keyword evidence="2" id="KW-0238">DNA-binding</keyword>
<dbReference type="RefSeq" id="WP_306637275.1">
    <property type="nucleotide sequence ID" value="NZ_JAUSXB010000001.1"/>
</dbReference>
<evidence type="ECO:0000256" key="1">
    <source>
        <dbReference type="ARBA" id="ARBA00023015"/>
    </source>
</evidence>
<dbReference type="Pfam" id="PF00356">
    <property type="entry name" value="LacI"/>
    <property type="match status" value="1"/>
</dbReference>
<accession>A0ABU0PMG5</accession>
<dbReference type="Pfam" id="PF13377">
    <property type="entry name" value="Peripla_BP_3"/>
    <property type="match status" value="1"/>
</dbReference>
<dbReference type="PANTHER" id="PTHR30146">
    <property type="entry name" value="LACI-RELATED TRANSCRIPTIONAL REPRESSOR"/>
    <property type="match status" value="1"/>
</dbReference>
<evidence type="ECO:0000313" key="5">
    <source>
        <dbReference type="EMBL" id="MDQ0675158.1"/>
    </source>
</evidence>
<protein>
    <submittedName>
        <fullName evidence="5">LacI family transcriptional regulator</fullName>
    </submittedName>
</protein>
<evidence type="ECO:0000259" key="4">
    <source>
        <dbReference type="PROSITE" id="PS50932"/>
    </source>
</evidence>
<reference evidence="5 6" key="1">
    <citation type="submission" date="2023-07" db="EMBL/GenBank/DDBJ databases">
        <title>Comparative genomics of wheat-associated soil bacteria to identify genetic determinants of phenazine resistance.</title>
        <authorList>
            <person name="Mouncey N."/>
        </authorList>
    </citation>
    <scope>NUCLEOTIDE SEQUENCE [LARGE SCALE GENOMIC DNA]</scope>
    <source>
        <strain evidence="5 6">W1I3</strain>
    </source>
</reference>
<dbReference type="InterPro" id="IPR028082">
    <property type="entry name" value="Peripla_BP_I"/>
</dbReference>
<dbReference type="Gene3D" id="1.10.260.40">
    <property type="entry name" value="lambda repressor-like DNA-binding domains"/>
    <property type="match status" value="1"/>
</dbReference>
<dbReference type="InterPro" id="IPR046335">
    <property type="entry name" value="LacI/GalR-like_sensor"/>
</dbReference>
<evidence type="ECO:0000256" key="3">
    <source>
        <dbReference type="ARBA" id="ARBA00023163"/>
    </source>
</evidence>
<dbReference type="Gene3D" id="3.40.50.2300">
    <property type="match status" value="2"/>
</dbReference>
<dbReference type="CDD" id="cd06267">
    <property type="entry name" value="PBP1_LacI_sugar_binding-like"/>
    <property type="match status" value="1"/>
</dbReference>
<keyword evidence="1" id="KW-0805">Transcription regulation</keyword>
<dbReference type="PANTHER" id="PTHR30146:SF109">
    <property type="entry name" value="HTH-TYPE TRANSCRIPTIONAL REGULATOR GALS"/>
    <property type="match status" value="1"/>
</dbReference>
<dbReference type="InterPro" id="IPR000843">
    <property type="entry name" value="HTH_LacI"/>
</dbReference>
<evidence type="ECO:0000313" key="6">
    <source>
        <dbReference type="Proteomes" id="UP001236806"/>
    </source>
</evidence>
<proteinExistence type="predicted"/>
<name>A0ABU0PMG5_9MICC</name>
<dbReference type="Proteomes" id="UP001236806">
    <property type="component" value="Unassembled WGS sequence"/>
</dbReference>
<comment type="caution">
    <text evidence="5">The sequence shown here is derived from an EMBL/GenBank/DDBJ whole genome shotgun (WGS) entry which is preliminary data.</text>
</comment>
<dbReference type="SUPFAM" id="SSF53822">
    <property type="entry name" value="Periplasmic binding protein-like I"/>
    <property type="match status" value="1"/>
</dbReference>
<dbReference type="CDD" id="cd01392">
    <property type="entry name" value="HTH_LacI"/>
    <property type="match status" value="1"/>
</dbReference>
<keyword evidence="3" id="KW-0804">Transcription</keyword>
<dbReference type="PROSITE" id="PS50932">
    <property type="entry name" value="HTH_LACI_2"/>
    <property type="match status" value="1"/>
</dbReference>
<dbReference type="SUPFAM" id="SSF47413">
    <property type="entry name" value="lambda repressor-like DNA-binding domains"/>
    <property type="match status" value="1"/>
</dbReference>
<dbReference type="InterPro" id="IPR010982">
    <property type="entry name" value="Lambda_DNA-bd_dom_sf"/>
</dbReference>
<sequence>MATRADVARMAGVSPSVVSYVINKGPRPVSREAGARVAAAIEALDYRPNAIASALRGGSTKSIGLLMPSPVNPYFAELADAIERKLFEAGNLLSIGIIDDDAARERIHLRSLIDRRVDGIILTSSRALRSLSEAQDDVPPVVVIDRLETSRRVSSVHSENVLDSAYAVEHLQSWGHSVIACITGPRPIPVSAERMRGWSEQQARMGFPNGAHLVAHAEFSTRGGAEAAHTLLARGGRAATEPGGRPTAVFVTSDAQAHGVLHACDELGLRVPQDLSIVSFDGTQSARFTRPPLTAMRQPIPEMGATAARVLLEMVADPSRPPQTAVFRSNLVLGGSCAPPPEA</sequence>
<dbReference type="EMBL" id="JAUSXB010000001">
    <property type="protein sequence ID" value="MDQ0675158.1"/>
    <property type="molecule type" value="Genomic_DNA"/>
</dbReference>
<gene>
    <name evidence="5" type="ORF">QFZ36_002719</name>
</gene>
<evidence type="ECO:0000256" key="2">
    <source>
        <dbReference type="ARBA" id="ARBA00023125"/>
    </source>
</evidence>